<dbReference type="eggNOG" id="COG2897">
    <property type="taxonomic scope" value="Bacteria"/>
</dbReference>
<dbReference type="EMBL" id="CP000117">
    <property type="protein sequence ID" value="ABA23683.1"/>
    <property type="molecule type" value="Genomic_DNA"/>
</dbReference>
<accession>Q3M5Q3</accession>
<dbReference type="InterPro" id="IPR051126">
    <property type="entry name" value="Thiosulfate_sulfurtransferase"/>
</dbReference>
<dbReference type="InterPro" id="IPR036873">
    <property type="entry name" value="Rhodanese-like_dom_sf"/>
</dbReference>
<keyword evidence="3 5" id="KW-0808">Transferase</keyword>
<dbReference type="Gene3D" id="3.40.250.10">
    <property type="entry name" value="Rhodanese-like domain"/>
    <property type="match status" value="2"/>
</dbReference>
<name>Q3M5Q3_TRIV2</name>
<dbReference type="PANTHER" id="PTHR43855:SF1">
    <property type="entry name" value="THIOSULFATE SULFURTRANSFERASE"/>
    <property type="match status" value="1"/>
</dbReference>
<comment type="catalytic activity">
    <reaction evidence="2">
        <text>thiosulfate + hydrogen cyanide = thiocyanate + sulfite + 2 H(+)</text>
        <dbReference type="Rhea" id="RHEA:16881"/>
        <dbReference type="ChEBI" id="CHEBI:15378"/>
        <dbReference type="ChEBI" id="CHEBI:17359"/>
        <dbReference type="ChEBI" id="CHEBI:18022"/>
        <dbReference type="ChEBI" id="CHEBI:18407"/>
        <dbReference type="ChEBI" id="CHEBI:33542"/>
        <dbReference type="EC" id="2.8.1.1"/>
    </reaction>
</comment>
<protein>
    <recommendedName>
        <fullName evidence="3">Sulfurtransferase</fullName>
    </recommendedName>
</protein>
<dbReference type="RefSeq" id="WP_011320767.1">
    <property type="nucleotide sequence ID" value="NC_007413.1"/>
</dbReference>
<dbReference type="AlphaFoldDB" id="Q3M5Q3"/>
<dbReference type="HOGENOM" id="CLU_031618_1_1_3"/>
<evidence type="ECO:0000256" key="3">
    <source>
        <dbReference type="RuleBase" id="RU000507"/>
    </source>
</evidence>
<dbReference type="SUPFAM" id="SSF52821">
    <property type="entry name" value="Rhodanese/Cell cycle control phosphatase"/>
    <property type="match status" value="2"/>
</dbReference>
<proteinExistence type="predicted"/>
<sequence length="321" mass="35642">MMKIRKFSWAKFKKNKLLALGVAICTFLLLTPMLHLPARGAATSTKIQFVAPNWVAENVKDPNLRILDVRNLPLDYIDGHLPQAVNIADTAFRGPREGLPVQYWDNQKLGQIFANSGVTNNNRVLVYSDGRDVLGATMVAYLLERSGVQDIAVLDGGYKGYAAASATVTKEFPKYKVGRFIVKDNPAVRVSLSEVRKLIGKKGVTFIDPRPADLFQGKENLWVRNGHIPGARNIPWPTFTDAQNPHKLKSLDEIKQILADKKITPADDIIVTCSTGREATLQYVVLKHLLGYPKVRVYEGSWTEYSTQSDLPVATGPEQVS</sequence>
<dbReference type="Pfam" id="PF00581">
    <property type="entry name" value="Rhodanese"/>
    <property type="match status" value="2"/>
</dbReference>
<dbReference type="STRING" id="240292.Ava_4079"/>
<evidence type="ECO:0000313" key="6">
    <source>
        <dbReference type="Proteomes" id="UP000002533"/>
    </source>
</evidence>
<dbReference type="Proteomes" id="UP000002533">
    <property type="component" value="Chromosome"/>
</dbReference>
<dbReference type="CDD" id="cd01449">
    <property type="entry name" value="TST_Repeat_2"/>
    <property type="match status" value="1"/>
</dbReference>
<organism evidence="5 6">
    <name type="scientific">Trichormus variabilis (strain ATCC 29413 / PCC 7937)</name>
    <name type="common">Anabaena variabilis</name>
    <dbReference type="NCBI Taxonomy" id="240292"/>
    <lineage>
        <taxon>Bacteria</taxon>
        <taxon>Bacillati</taxon>
        <taxon>Cyanobacteriota</taxon>
        <taxon>Cyanophyceae</taxon>
        <taxon>Nostocales</taxon>
        <taxon>Nostocaceae</taxon>
        <taxon>Trichormus</taxon>
    </lineage>
</organism>
<dbReference type="KEGG" id="ava:Ava_4079"/>
<keyword evidence="1" id="KW-0677">Repeat</keyword>
<dbReference type="CDD" id="cd01448">
    <property type="entry name" value="TST_Repeat_1"/>
    <property type="match status" value="1"/>
</dbReference>
<feature type="domain" description="Rhodanese" evidence="4">
    <location>
        <begin position="60"/>
        <end position="170"/>
    </location>
</feature>
<gene>
    <name evidence="5" type="ordered locus">Ava_4079</name>
</gene>
<reference evidence="6" key="1">
    <citation type="journal article" date="2014" name="Stand. Genomic Sci.">
        <title>Complete genome sequence of Anabaena variabilis ATCC 29413.</title>
        <authorList>
            <person name="Thiel T."/>
            <person name="Pratte B.S."/>
            <person name="Zhong J."/>
            <person name="Goodwin L."/>
            <person name="Copeland A."/>
            <person name="Lucas S."/>
            <person name="Han C."/>
            <person name="Pitluck S."/>
            <person name="Land M.L."/>
            <person name="Kyrpides N.C."/>
            <person name="Woyke T."/>
        </authorList>
    </citation>
    <scope>NUCLEOTIDE SEQUENCE [LARGE SCALE GENOMIC DNA]</scope>
    <source>
        <strain evidence="6">ATCC 29413 / PCC 7937</strain>
    </source>
</reference>
<evidence type="ECO:0000313" key="5">
    <source>
        <dbReference type="EMBL" id="ABA23683.1"/>
    </source>
</evidence>
<dbReference type="PROSITE" id="PS50206">
    <property type="entry name" value="RHODANESE_3"/>
    <property type="match status" value="2"/>
</dbReference>
<dbReference type="GO" id="GO:0004792">
    <property type="term" value="F:thiosulfate-cyanide sulfurtransferase activity"/>
    <property type="evidence" value="ECO:0007669"/>
    <property type="project" value="UniProtKB-EC"/>
</dbReference>
<dbReference type="SMART" id="SM00450">
    <property type="entry name" value="RHOD"/>
    <property type="match status" value="2"/>
</dbReference>
<dbReference type="PROSITE" id="PS00683">
    <property type="entry name" value="RHODANESE_2"/>
    <property type="match status" value="1"/>
</dbReference>
<dbReference type="GeneID" id="58721620"/>
<feature type="domain" description="Rhodanese" evidence="4">
    <location>
        <begin position="200"/>
        <end position="314"/>
    </location>
</feature>
<evidence type="ECO:0000256" key="1">
    <source>
        <dbReference type="ARBA" id="ARBA00022737"/>
    </source>
</evidence>
<dbReference type="InterPro" id="IPR001763">
    <property type="entry name" value="Rhodanese-like_dom"/>
</dbReference>
<evidence type="ECO:0000259" key="4">
    <source>
        <dbReference type="PROSITE" id="PS50206"/>
    </source>
</evidence>
<dbReference type="PANTHER" id="PTHR43855">
    <property type="entry name" value="THIOSULFATE SULFURTRANSFERASE"/>
    <property type="match status" value="1"/>
</dbReference>
<dbReference type="InterPro" id="IPR001307">
    <property type="entry name" value="Thiosulphate_STrfase_CS"/>
</dbReference>
<evidence type="ECO:0000256" key="2">
    <source>
        <dbReference type="ARBA" id="ARBA00047549"/>
    </source>
</evidence>